<evidence type="ECO:0000313" key="2">
    <source>
        <dbReference type="Proteomes" id="UP000076858"/>
    </source>
</evidence>
<proteinExistence type="predicted"/>
<dbReference type="Proteomes" id="UP000076858">
    <property type="component" value="Unassembled WGS sequence"/>
</dbReference>
<gene>
    <name evidence="1" type="ORF">APZ42_010914</name>
</gene>
<reference evidence="1 2" key="1">
    <citation type="submission" date="2016-03" db="EMBL/GenBank/DDBJ databases">
        <title>EvidentialGene: Evidence-directed Construction of Genes on Genomes.</title>
        <authorList>
            <person name="Gilbert D.G."/>
            <person name="Choi J.-H."/>
            <person name="Mockaitis K."/>
            <person name="Colbourne J."/>
            <person name="Pfrender M."/>
        </authorList>
    </citation>
    <scope>NUCLEOTIDE SEQUENCE [LARGE SCALE GENOMIC DNA]</scope>
    <source>
        <strain evidence="1 2">Xinb3</strain>
        <tissue evidence="1">Complete organism</tissue>
    </source>
</reference>
<accession>A0A162T9E0</accession>
<dbReference type="EMBL" id="LRGB01000005">
    <property type="protein sequence ID" value="KZS22014.1"/>
    <property type="molecule type" value="Genomic_DNA"/>
</dbReference>
<protein>
    <submittedName>
        <fullName evidence="1">Uncharacterized protein</fullName>
    </submittedName>
</protein>
<keyword evidence="2" id="KW-1185">Reference proteome</keyword>
<organism evidence="1 2">
    <name type="scientific">Daphnia magna</name>
    <dbReference type="NCBI Taxonomy" id="35525"/>
    <lineage>
        <taxon>Eukaryota</taxon>
        <taxon>Metazoa</taxon>
        <taxon>Ecdysozoa</taxon>
        <taxon>Arthropoda</taxon>
        <taxon>Crustacea</taxon>
        <taxon>Branchiopoda</taxon>
        <taxon>Diplostraca</taxon>
        <taxon>Cladocera</taxon>
        <taxon>Anomopoda</taxon>
        <taxon>Daphniidae</taxon>
        <taxon>Daphnia</taxon>
    </lineage>
</organism>
<dbReference type="AlphaFoldDB" id="A0A162T9E0"/>
<name>A0A162T9E0_9CRUS</name>
<evidence type="ECO:0000313" key="1">
    <source>
        <dbReference type="EMBL" id="KZS22014.1"/>
    </source>
</evidence>
<comment type="caution">
    <text evidence="1">The sequence shown here is derived from an EMBL/GenBank/DDBJ whole genome shotgun (WGS) entry which is preliminary data.</text>
</comment>
<sequence>MTQPFLTKRYESPEPWYSYCSLVIDTTGTTPHVIDTTWFTGLVDL</sequence>